<protein>
    <recommendedName>
        <fullName evidence="4">Transposase</fullName>
    </recommendedName>
</protein>
<dbReference type="Pfam" id="PF10038">
    <property type="entry name" value="DUF2274"/>
    <property type="match status" value="1"/>
</dbReference>
<dbReference type="STRING" id="402881.Plav_1844"/>
<evidence type="ECO:0000256" key="1">
    <source>
        <dbReference type="SAM" id="MobiDB-lite"/>
    </source>
</evidence>
<proteinExistence type="predicted"/>
<dbReference type="OrthoDB" id="9803810at2"/>
<organism evidence="2 3">
    <name type="scientific">Parvibaculum lavamentivorans (strain DS-1 / DSM 13023 / NCIMB 13966)</name>
    <dbReference type="NCBI Taxonomy" id="402881"/>
    <lineage>
        <taxon>Bacteria</taxon>
        <taxon>Pseudomonadati</taxon>
        <taxon>Pseudomonadota</taxon>
        <taxon>Alphaproteobacteria</taxon>
        <taxon>Hyphomicrobiales</taxon>
        <taxon>Parvibaculaceae</taxon>
        <taxon>Parvibaculum</taxon>
    </lineage>
</organism>
<gene>
    <name evidence="2" type="ordered locus">Plav_1844</name>
</gene>
<dbReference type="KEGG" id="pla:Plav_1844"/>
<sequence length="102" mass="11112">MPDLKLGKLPDRTPVKITFTAPPDLNKALHAYAALYRETYGEAESVSELIPYMLQSFLEADRGFAKARKALPEGEGKGSGIAQPGSGRRAPRTLLLPTDKKD</sequence>
<dbReference type="HOGENOM" id="CLU_179036_1_0_5"/>
<evidence type="ECO:0008006" key="4">
    <source>
        <dbReference type="Google" id="ProtNLM"/>
    </source>
</evidence>
<dbReference type="InterPro" id="IPR018733">
    <property type="entry name" value="DUF2274"/>
</dbReference>
<dbReference type="eggNOG" id="COG5639">
    <property type="taxonomic scope" value="Bacteria"/>
</dbReference>
<dbReference type="EMBL" id="CP000774">
    <property type="protein sequence ID" value="ABS63461.1"/>
    <property type="molecule type" value="Genomic_DNA"/>
</dbReference>
<name>A7HU78_PARL1</name>
<dbReference type="RefSeq" id="WP_012110754.1">
    <property type="nucleotide sequence ID" value="NC_009719.1"/>
</dbReference>
<accession>A7HU78</accession>
<feature type="region of interest" description="Disordered" evidence="1">
    <location>
        <begin position="70"/>
        <end position="102"/>
    </location>
</feature>
<evidence type="ECO:0000313" key="3">
    <source>
        <dbReference type="Proteomes" id="UP000006377"/>
    </source>
</evidence>
<dbReference type="Proteomes" id="UP000006377">
    <property type="component" value="Chromosome"/>
</dbReference>
<dbReference type="AlphaFoldDB" id="A7HU78"/>
<keyword evidence="3" id="KW-1185">Reference proteome</keyword>
<evidence type="ECO:0000313" key="2">
    <source>
        <dbReference type="EMBL" id="ABS63461.1"/>
    </source>
</evidence>
<reference evidence="2 3" key="1">
    <citation type="journal article" date="2011" name="Stand. Genomic Sci.">
        <title>Complete genome sequence of Parvibaculum lavamentivorans type strain (DS-1(T)).</title>
        <authorList>
            <person name="Schleheck D."/>
            <person name="Weiss M."/>
            <person name="Pitluck S."/>
            <person name="Bruce D."/>
            <person name="Land M.L."/>
            <person name="Han S."/>
            <person name="Saunders E."/>
            <person name="Tapia R."/>
            <person name="Detter C."/>
            <person name="Brettin T."/>
            <person name="Han J."/>
            <person name="Woyke T."/>
            <person name="Goodwin L."/>
            <person name="Pennacchio L."/>
            <person name="Nolan M."/>
            <person name="Cook A.M."/>
            <person name="Kjelleberg S."/>
            <person name="Thomas T."/>
        </authorList>
    </citation>
    <scope>NUCLEOTIDE SEQUENCE [LARGE SCALE GENOMIC DNA]</scope>
    <source>
        <strain evidence="3">DS-1 / DSM 13023 / NCIMB 13966</strain>
    </source>
</reference>